<dbReference type="Pfam" id="PF00370">
    <property type="entry name" value="FGGY_N"/>
    <property type="match status" value="1"/>
</dbReference>
<dbReference type="GO" id="GO:0016301">
    <property type="term" value="F:kinase activity"/>
    <property type="evidence" value="ECO:0007669"/>
    <property type="project" value="UniProtKB-KW"/>
</dbReference>
<evidence type="ECO:0000256" key="3">
    <source>
        <dbReference type="ARBA" id="ARBA00022777"/>
    </source>
</evidence>
<dbReference type="InterPro" id="IPR050406">
    <property type="entry name" value="FGGY_Carb_Kinase"/>
</dbReference>
<feature type="domain" description="Carbohydrate kinase FGGY N-terminal" evidence="4">
    <location>
        <begin position="122"/>
        <end position="222"/>
    </location>
</feature>
<organism evidence="5 6">
    <name type="scientific">Microbacterium resistens</name>
    <dbReference type="NCBI Taxonomy" id="156977"/>
    <lineage>
        <taxon>Bacteria</taxon>
        <taxon>Bacillati</taxon>
        <taxon>Actinomycetota</taxon>
        <taxon>Actinomycetes</taxon>
        <taxon>Micrococcales</taxon>
        <taxon>Microbacteriaceae</taxon>
        <taxon>Microbacterium</taxon>
    </lineage>
</organism>
<dbReference type="EMBL" id="JAVDUM010000003">
    <property type="protein sequence ID" value="MDR6866228.1"/>
    <property type="molecule type" value="Genomic_DNA"/>
</dbReference>
<name>A0ABU1SBB9_9MICO</name>
<protein>
    <submittedName>
        <fullName evidence="5">Sugar (Pentulose or hexulose) kinase</fullName>
    </submittedName>
</protein>
<dbReference type="RefSeq" id="WP_310017843.1">
    <property type="nucleotide sequence ID" value="NZ_JAVDUM010000003.1"/>
</dbReference>
<evidence type="ECO:0000313" key="5">
    <source>
        <dbReference type="EMBL" id="MDR6866228.1"/>
    </source>
</evidence>
<keyword evidence="6" id="KW-1185">Reference proteome</keyword>
<gene>
    <name evidence="5" type="ORF">J2Y69_000820</name>
</gene>
<comment type="similarity">
    <text evidence="1">Belongs to the FGGY kinase family.</text>
</comment>
<reference evidence="5 6" key="1">
    <citation type="submission" date="2023-07" db="EMBL/GenBank/DDBJ databases">
        <title>Sorghum-associated microbial communities from plants grown in Nebraska, USA.</title>
        <authorList>
            <person name="Schachtman D."/>
        </authorList>
    </citation>
    <scope>NUCLEOTIDE SEQUENCE [LARGE SCALE GENOMIC DNA]</scope>
    <source>
        <strain evidence="5 6">2980</strain>
    </source>
</reference>
<evidence type="ECO:0000256" key="2">
    <source>
        <dbReference type="ARBA" id="ARBA00022679"/>
    </source>
</evidence>
<dbReference type="Gene3D" id="3.30.420.40">
    <property type="match status" value="1"/>
</dbReference>
<dbReference type="InterPro" id="IPR018484">
    <property type="entry name" value="FGGY_N"/>
</dbReference>
<sequence length="348" mass="35655">MTDGVICALDIGSTMVKGAVRDGAGTVHARSSLPYPRSGDHDAVWTVVTETIRQLSAGIEPEAIVVAAQMAGLCLLDDDRRPLGPLVPGVDVRRTVGVMDTRRSGVASGQGSTADALLGVAPAIRDRAGFIGGVKEFVLERMTGRWMTDPASACATGLYDIAADAWSGDALATLAIPEGRMPAVHQPGEVVGLLTNEAAARCVLSPGIPVLCGLGDGPAASLSAGAVGWDAVCLSIGTTTVARLLGAGRPPVVDDDWFTVRVAQGWWAVGTRMLSSVPEADVRVLEKVCGRLDIHRVIAIGGAAAGRTEIAGIPVEQIPRDVADGTCGVDAVARGRALDRVCTGAKGG</sequence>
<dbReference type="CDD" id="cd00366">
    <property type="entry name" value="ASKHA_NBD_FGGY"/>
    <property type="match status" value="1"/>
</dbReference>
<evidence type="ECO:0000313" key="6">
    <source>
        <dbReference type="Proteomes" id="UP001259347"/>
    </source>
</evidence>
<proteinExistence type="inferred from homology"/>
<dbReference type="SUPFAM" id="SSF53067">
    <property type="entry name" value="Actin-like ATPase domain"/>
    <property type="match status" value="1"/>
</dbReference>
<dbReference type="PANTHER" id="PTHR43095">
    <property type="entry name" value="SUGAR KINASE"/>
    <property type="match status" value="1"/>
</dbReference>
<evidence type="ECO:0000256" key="1">
    <source>
        <dbReference type="ARBA" id="ARBA00009156"/>
    </source>
</evidence>
<dbReference type="InterPro" id="IPR043129">
    <property type="entry name" value="ATPase_NBD"/>
</dbReference>
<keyword evidence="3 5" id="KW-0418">Kinase</keyword>
<keyword evidence="2" id="KW-0808">Transferase</keyword>
<accession>A0ABU1SBB9</accession>
<dbReference type="Proteomes" id="UP001259347">
    <property type="component" value="Unassembled WGS sequence"/>
</dbReference>
<comment type="caution">
    <text evidence="5">The sequence shown here is derived from an EMBL/GenBank/DDBJ whole genome shotgun (WGS) entry which is preliminary data.</text>
</comment>
<evidence type="ECO:0000259" key="4">
    <source>
        <dbReference type="Pfam" id="PF00370"/>
    </source>
</evidence>